<dbReference type="InterPro" id="IPR000159">
    <property type="entry name" value="RA_dom"/>
</dbReference>
<dbReference type="PANTHER" id="PTHR12573:SF4">
    <property type="entry name" value="AT09986P-RELATED"/>
    <property type="match status" value="1"/>
</dbReference>
<dbReference type="Gene3D" id="1.10.150.50">
    <property type="entry name" value="Transcription Factor, Ets-1"/>
    <property type="match status" value="1"/>
</dbReference>
<dbReference type="EMBL" id="MU825873">
    <property type="protein sequence ID" value="KAJ7387462.1"/>
    <property type="molecule type" value="Genomic_DNA"/>
</dbReference>
<evidence type="ECO:0000259" key="4">
    <source>
        <dbReference type="PROSITE" id="PS50200"/>
    </source>
</evidence>
<comment type="caution">
    <text evidence="5">The sequence shown here is derived from an EMBL/GenBank/DDBJ whole genome shotgun (WGS) entry which is preliminary data.</text>
</comment>
<dbReference type="PROSITE" id="PS50105">
    <property type="entry name" value="SAM_DOMAIN"/>
    <property type="match status" value="1"/>
</dbReference>
<dbReference type="OrthoDB" id="449487at2759"/>
<sequence>MNPSPALILSNDVGLSVSSQEFDSPSRPSPRMANKNRANRPEVLPKPDRTRNHENGGDIADKSDRNATRMLSDPKIPFVDGEHDHNNTINPPPLPSSPPPLEDDDIFLGSLANDTLNEEAKQSFQAREFEKTTKAADKTNLDLSTKLRDNPIKNPIEVNGLNRTRQLRDTAISDNNYSSSSRIAKWQGYGRTSSEDINNFASGMPKIGAGIPKIGSGVADRQSSLDSAITSRLSKYQTPYNSRQRKPVEKTLSAQRRRFKPVTLTDESEKSDESENMKENINSSVDVVHSNPSQLAYERLHGTQTGKTSVDSRPRDHNKGGDIKSQPFSSSGSAKEYSTERNSFVPPGGKFKQAPGHSSVTDSSSNIDKSRQKSGSSDLYGVSRTTNPKPTVVVEYDNNNYSAEKVKEIESHNKVTSVSSEIQASNQSELLNENKIPTSKISETASNSYNDSNSRSGKQHGSSGMTLPKVVIEYDGVINDPLIDGYDTEETSDEGKKMISTSLGAALDIDYMSDGSLHAEDDDDDDGVLGDYGLYSDEEDVEDITLRDDDLTFDDSAREEVEKAEGIIEDPEQDEDGLIDQPLQIITEVSDSEESDEMLFEPPPMFASSDEGEGKEELEELLIMENSYEVDSPSPVIPPSLLEKQTIDDKRFHNLALEVWTEDDCVDWLDFIGLGHFTPEFREHHVDGKVLKNINFQLLEEIGIDSPDEREVILSEIYRRFHPEEEDMFEMEIQGALQSASEQEKMKIMAVLNALRSPAFQAELGLTSSTGSSSPRDSEMGFHMASETVSLSSSMTGGSDDHSHDLAMPPPPPPPTWSKSAHKSDTLGRNLDGHESKSKGGKTKKHSKTSKEKDKSGEKAAKSEKHANKQKKHKRVSKLLDSLSLGSGSSKLTKLFHSSSSSTSKKLNPAMQYLLQAGPQGLIRMWPTALSEEMHYCSFMVNMTTTSAEIIKLVFEKYEVVHDPRRFYVCEMGLGKGATHHDLSEADCPLLYQCRWADPDKQRFELRCRDEGVIKMLFELERYEDDLDYRSIPLSSKTPCSEALVLIFKKFDLPGDVSEYYLVEVSEENEDDREEVADHVCPLRLQMAWSAPDHVFRLCRRPTEVKDDDMNKDPLDGWTTDVAEDISQEPGINSEVSSVRDEDELELAPAIGEGDEIEGDEIVEEISEDLMDGLNELDHVIDEESEAIASQELDVVRQELVAKEEELQELRLRSDTLSEREDEIESLRRENEDLKRRDKELGERTSNDEPERALEELRQQNEALRQRTEELEAKFDNEISMRDREIERLYARNNELSSNEKELENLRQLSDAFELQEKELEKLRVLNGESDSSQNELALKLEALQEKHNELLVEVGQIEKLKQDNQELSHKADEGELLRKDLDKSTAEKKELGAKLKELQHGRKDFDRNGTDEVENLRKENLTLAAKCKDGEEMKTNIIKLTAQMRDMETQSQDEVDHFQKKLEDFAAEKQLLLERVAELEERGKNAESLDRADNNNSAKEVEDLKLENIFLVERTKEIDELKLAVAKLAAEGRENESFKQKYKELRDVESYLTKQVNTAETIARQKDKKLKDSENKINTLTEAVKDMEAKLEEQEQNRLYLDQLLTMLKDRDPSLLNVINSSLASSEPEEWC</sequence>
<dbReference type="GO" id="GO:0007165">
    <property type="term" value="P:signal transduction"/>
    <property type="evidence" value="ECO:0007669"/>
    <property type="project" value="InterPro"/>
</dbReference>
<feature type="region of interest" description="Disordered" evidence="2">
    <location>
        <begin position="301"/>
        <end position="394"/>
    </location>
</feature>
<evidence type="ECO:0000256" key="2">
    <source>
        <dbReference type="SAM" id="MobiDB-lite"/>
    </source>
</evidence>
<dbReference type="SUPFAM" id="SSF47769">
    <property type="entry name" value="SAM/Pointed domain"/>
    <property type="match status" value="1"/>
</dbReference>
<feature type="region of interest" description="Disordered" evidence="2">
    <location>
        <begin position="234"/>
        <end position="286"/>
    </location>
</feature>
<feature type="coiled-coil region" evidence="1">
    <location>
        <begin position="1463"/>
        <end position="1605"/>
    </location>
</feature>
<feature type="compositionally biased region" description="Polar residues" evidence="2">
    <location>
        <begin position="356"/>
        <end position="389"/>
    </location>
</feature>
<dbReference type="Pfam" id="PF00788">
    <property type="entry name" value="RA"/>
    <property type="match status" value="2"/>
</dbReference>
<feature type="compositionally biased region" description="Basic and acidic residues" evidence="2">
    <location>
        <begin position="849"/>
        <end position="867"/>
    </location>
</feature>
<feature type="compositionally biased region" description="Polar residues" evidence="2">
    <location>
        <begin position="414"/>
        <end position="465"/>
    </location>
</feature>
<feature type="domain" description="SAM" evidence="3">
    <location>
        <begin position="660"/>
        <end position="717"/>
    </location>
</feature>
<dbReference type="Pfam" id="PF07647">
    <property type="entry name" value="SAM_2"/>
    <property type="match status" value="1"/>
</dbReference>
<feature type="compositionally biased region" description="Basic and acidic residues" evidence="2">
    <location>
        <begin position="310"/>
        <end position="322"/>
    </location>
</feature>
<dbReference type="Gene3D" id="3.10.20.90">
    <property type="entry name" value="Phosphatidylinositol 3-kinase Catalytic Subunit, Chain A, domain 1"/>
    <property type="match status" value="2"/>
</dbReference>
<dbReference type="PROSITE" id="PS50200">
    <property type="entry name" value="RA"/>
    <property type="match status" value="1"/>
</dbReference>
<feature type="coiled-coil region" evidence="1">
    <location>
        <begin position="1193"/>
        <end position="1402"/>
    </location>
</feature>
<feature type="region of interest" description="Disordered" evidence="2">
    <location>
        <begin position="790"/>
        <end position="879"/>
    </location>
</feature>
<dbReference type="SUPFAM" id="SSF54236">
    <property type="entry name" value="Ubiquitin-like"/>
    <property type="match status" value="2"/>
</dbReference>
<feature type="region of interest" description="Disordered" evidence="2">
    <location>
        <begin position="1"/>
        <end position="104"/>
    </location>
</feature>
<dbReference type="SMART" id="SM00454">
    <property type="entry name" value="SAM"/>
    <property type="match status" value="1"/>
</dbReference>
<name>A0A9X0D4W9_9CNID</name>
<reference evidence="5" key="1">
    <citation type="submission" date="2023-01" db="EMBL/GenBank/DDBJ databases">
        <title>Genome assembly of the deep-sea coral Lophelia pertusa.</title>
        <authorList>
            <person name="Herrera S."/>
            <person name="Cordes E."/>
        </authorList>
    </citation>
    <scope>NUCLEOTIDE SEQUENCE</scope>
    <source>
        <strain evidence="5">USNM1676648</strain>
        <tissue evidence="5">Polyp</tissue>
    </source>
</reference>
<feature type="compositionally biased region" description="Basic residues" evidence="2">
    <location>
        <begin position="868"/>
        <end position="877"/>
    </location>
</feature>
<evidence type="ECO:0000259" key="3">
    <source>
        <dbReference type="PROSITE" id="PS50105"/>
    </source>
</evidence>
<evidence type="ECO:0000313" key="5">
    <source>
        <dbReference type="EMBL" id="KAJ7387462.1"/>
    </source>
</evidence>
<keyword evidence="6" id="KW-1185">Reference proteome</keyword>
<dbReference type="PANTHER" id="PTHR12573">
    <property type="entry name" value="AT09986P-RELATED"/>
    <property type="match status" value="1"/>
</dbReference>
<dbReference type="CDD" id="cd09487">
    <property type="entry name" value="SAM_superfamily"/>
    <property type="match status" value="1"/>
</dbReference>
<gene>
    <name evidence="5" type="ORF">OS493_000791</name>
</gene>
<dbReference type="CDD" id="cd17043">
    <property type="entry name" value="RA"/>
    <property type="match status" value="2"/>
</dbReference>
<dbReference type="InterPro" id="IPR013761">
    <property type="entry name" value="SAM/pointed_sf"/>
</dbReference>
<evidence type="ECO:0000313" key="6">
    <source>
        <dbReference type="Proteomes" id="UP001163046"/>
    </source>
</evidence>
<feature type="compositionally biased region" description="Basic and acidic residues" evidence="2">
    <location>
        <begin position="39"/>
        <end position="67"/>
    </location>
</feature>
<feature type="compositionally biased region" description="Basic residues" evidence="2">
    <location>
        <begin position="839"/>
        <end position="848"/>
    </location>
</feature>
<dbReference type="SMART" id="SM00314">
    <property type="entry name" value="RA"/>
    <property type="match status" value="2"/>
</dbReference>
<organism evidence="5 6">
    <name type="scientific">Desmophyllum pertusum</name>
    <dbReference type="NCBI Taxonomy" id="174260"/>
    <lineage>
        <taxon>Eukaryota</taxon>
        <taxon>Metazoa</taxon>
        <taxon>Cnidaria</taxon>
        <taxon>Anthozoa</taxon>
        <taxon>Hexacorallia</taxon>
        <taxon>Scleractinia</taxon>
        <taxon>Caryophylliina</taxon>
        <taxon>Caryophylliidae</taxon>
        <taxon>Desmophyllum</taxon>
    </lineage>
</organism>
<proteinExistence type="predicted"/>
<feature type="domain" description="Ras-associating" evidence="4">
    <location>
        <begin position="1010"/>
        <end position="1103"/>
    </location>
</feature>
<feature type="compositionally biased region" description="Basic and acidic residues" evidence="2">
    <location>
        <begin position="267"/>
        <end position="278"/>
    </location>
</feature>
<dbReference type="InterPro" id="IPR029071">
    <property type="entry name" value="Ubiquitin-like_domsf"/>
</dbReference>
<dbReference type="InterPro" id="IPR001660">
    <property type="entry name" value="SAM"/>
</dbReference>
<keyword evidence="1" id="KW-0175">Coiled coil</keyword>
<feature type="compositionally biased region" description="Basic and acidic residues" evidence="2">
    <location>
        <begin position="822"/>
        <end position="838"/>
    </location>
</feature>
<accession>A0A9X0D4W9</accession>
<dbReference type="Proteomes" id="UP001163046">
    <property type="component" value="Unassembled WGS sequence"/>
</dbReference>
<protein>
    <submittedName>
        <fullName evidence="5">Uncharacterized protein</fullName>
    </submittedName>
</protein>
<feature type="compositionally biased region" description="Pro residues" evidence="2">
    <location>
        <begin position="90"/>
        <end position="100"/>
    </location>
</feature>
<feature type="region of interest" description="Disordered" evidence="2">
    <location>
        <begin position="411"/>
        <end position="465"/>
    </location>
</feature>
<evidence type="ECO:0000256" key="1">
    <source>
        <dbReference type="SAM" id="Coils"/>
    </source>
</evidence>